<evidence type="ECO:0000313" key="1">
    <source>
        <dbReference type="EMBL" id="CEM06196.1"/>
    </source>
</evidence>
<accession>A0A0G4F330</accession>
<dbReference type="AlphaFoldDB" id="A0A0G4F330"/>
<sequence length="185" mass="20122">MEKYCQEQTVSCEVPGCGVQVKRKQMDKHDDENLKKHVKLLSTQASLDVQTFQVHLPGYEARAADLQQGQELKSAAFSFQGRPFHLEVYPKGLATVLTTIFLESDSEELDAGKLSCAIQAGAVTRTAAADKAFEAGKRSFVCVGRWSAERILSAAQGGENGTLVLSVTLSAPTSNRRPCVIKGYK</sequence>
<organism evidence="1">
    <name type="scientific">Chromera velia CCMP2878</name>
    <dbReference type="NCBI Taxonomy" id="1169474"/>
    <lineage>
        <taxon>Eukaryota</taxon>
        <taxon>Sar</taxon>
        <taxon>Alveolata</taxon>
        <taxon>Colpodellida</taxon>
        <taxon>Chromeraceae</taxon>
        <taxon>Chromera</taxon>
    </lineage>
</organism>
<dbReference type="VEuPathDB" id="CryptoDB:Cvel_14847"/>
<gene>
    <name evidence="1" type="ORF">Cvel_14847</name>
</gene>
<dbReference type="PhylomeDB" id="A0A0G4F330"/>
<reference evidence="1" key="1">
    <citation type="submission" date="2014-11" db="EMBL/GenBank/DDBJ databases">
        <authorList>
            <person name="Otto D Thomas"/>
            <person name="Naeem Raeece"/>
        </authorList>
    </citation>
    <scope>NUCLEOTIDE SEQUENCE</scope>
</reference>
<name>A0A0G4F330_9ALVE</name>
<dbReference type="EMBL" id="CDMZ01000080">
    <property type="protein sequence ID" value="CEM06196.1"/>
    <property type="molecule type" value="Genomic_DNA"/>
</dbReference>
<protein>
    <submittedName>
        <fullName evidence="1">Uncharacterized protein</fullName>
    </submittedName>
</protein>
<proteinExistence type="predicted"/>